<dbReference type="HOGENOM" id="CLU_1446700_0_0_10"/>
<dbReference type="RefSeq" id="WP_002659607.1">
    <property type="nucleotide sequence ID" value="NZ_JH719942.1"/>
</dbReference>
<organism evidence="2 3">
    <name type="scientific">Saprospira grandis DSM 2844</name>
    <dbReference type="NCBI Taxonomy" id="694433"/>
    <lineage>
        <taxon>Bacteria</taxon>
        <taxon>Pseudomonadati</taxon>
        <taxon>Bacteroidota</taxon>
        <taxon>Saprospiria</taxon>
        <taxon>Saprospirales</taxon>
        <taxon>Saprospiraceae</taxon>
        <taxon>Saprospira</taxon>
    </lineage>
</organism>
<name>J1I6B5_9BACT</name>
<keyword evidence="1" id="KW-0472">Membrane</keyword>
<proteinExistence type="predicted"/>
<evidence type="ECO:0000313" key="3">
    <source>
        <dbReference type="Proteomes" id="UP000005113"/>
    </source>
</evidence>
<dbReference type="AlphaFoldDB" id="J1I6B5"/>
<keyword evidence="1" id="KW-1133">Transmembrane helix</keyword>
<accession>J1I6B5</accession>
<keyword evidence="1" id="KW-0812">Transmembrane</keyword>
<evidence type="ECO:0000313" key="2">
    <source>
        <dbReference type="EMBL" id="EJF53928.1"/>
    </source>
</evidence>
<reference evidence="3" key="1">
    <citation type="journal article" date="2012" name="Stand. Genomic Sci.">
        <title>Permanent draft genome sequence of the gliding predator Saprospira grandis strain Sa g1 (= HR1).</title>
        <authorList>
            <person name="Mavromatis K."/>
            <person name="Chertkov O."/>
            <person name="Lapidus A."/>
            <person name="Nolan M."/>
            <person name="Lucas S."/>
            <person name="Tice H."/>
            <person name="Del Rio T.G."/>
            <person name="Cheng J.F."/>
            <person name="Han C."/>
            <person name="Tapia R."/>
            <person name="Bruce D."/>
            <person name="Goodwin L.A."/>
            <person name="Pitluck S."/>
            <person name="Huntemann M."/>
            <person name="Liolios K."/>
            <person name="Pagani I."/>
            <person name="Ivanova N."/>
            <person name="Mikhailova N."/>
            <person name="Pati A."/>
            <person name="Chen A."/>
            <person name="Palaniappan K."/>
            <person name="Land M."/>
            <person name="Brambilla E.M."/>
            <person name="Rohde M."/>
            <person name="Spring S."/>
            <person name="Goker M."/>
            <person name="Detter J.C."/>
            <person name="Bristow J."/>
            <person name="Eisen J.A."/>
            <person name="Markowitz V."/>
            <person name="Hugenholtz P."/>
            <person name="Kyrpides N.C."/>
            <person name="Klenk H.P."/>
            <person name="Woyke T."/>
        </authorList>
    </citation>
    <scope>NUCLEOTIDE SEQUENCE [LARGE SCALE GENOMIC DNA]</scope>
    <source>
        <strain evidence="3">DSM 2844</strain>
    </source>
</reference>
<dbReference type="Proteomes" id="UP000005113">
    <property type="component" value="Unassembled WGS sequence"/>
</dbReference>
<sequence length="191" mass="22229">MSKKNIPQKNKFKIINKLLDWVYNIDSFLTIAVIVIAIVAALFFFLLGRWDYLISREDCEQLVINKIHFKGMLLAKKKGRLGQFSSSIHFIVIDSFGTPKQLILPPAGDTLKFWRKAQKGDLIIKEAWSDEIILVQEGQREAFPYPNTPNAFKYNLYEYGFFDLADTAYYFCLVNDKAKSSRDMKLYDIDY</sequence>
<gene>
    <name evidence="2" type="ORF">SapgrDRAFT_2254</name>
</gene>
<dbReference type="EMBL" id="JH719942">
    <property type="protein sequence ID" value="EJF53928.1"/>
    <property type="molecule type" value="Genomic_DNA"/>
</dbReference>
<protein>
    <submittedName>
        <fullName evidence="2">Uncharacterized protein</fullName>
    </submittedName>
</protein>
<evidence type="ECO:0000256" key="1">
    <source>
        <dbReference type="SAM" id="Phobius"/>
    </source>
</evidence>
<dbReference type="OrthoDB" id="1497690at2"/>
<feature type="transmembrane region" description="Helical" evidence="1">
    <location>
        <begin position="21"/>
        <end position="47"/>
    </location>
</feature>